<gene>
    <name evidence="4" type="ORF">NYZ96_09985</name>
</gene>
<dbReference type="Pfam" id="PF00563">
    <property type="entry name" value="EAL"/>
    <property type="match status" value="1"/>
</dbReference>
<evidence type="ECO:0000259" key="3">
    <source>
        <dbReference type="PROSITE" id="PS50887"/>
    </source>
</evidence>
<dbReference type="InterPro" id="IPR052155">
    <property type="entry name" value="Biofilm_reg_signaling"/>
</dbReference>
<dbReference type="InterPro" id="IPR001633">
    <property type="entry name" value="EAL_dom"/>
</dbReference>
<accession>A0AB38TMC0</accession>
<dbReference type="SUPFAM" id="SSF55073">
    <property type="entry name" value="Nucleotide cyclase"/>
    <property type="match status" value="1"/>
</dbReference>
<dbReference type="Gene3D" id="3.20.20.450">
    <property type="entry name" value="EAL domain"/>
    <property type="match status" value="1"/>
</dbReference>
<dbReference type="PANTHER" id="PTHR44757">
    <property type="entry name" value="DIGUANYLATE CYCLASE DGCP"/>
    <property type="match status" value="1"/>
</dbReference>
<evidence type="ECO:0000313" key="4">
    <source>
        <dbReference type="EMBL" id="UWX68579.1"/>
    </source>
</evidence>
<dbReference type="AlphaFoldDB" id="A0AB38TMC0"/>
<dbReference type="SUPFAM" id="SSF141868">
    <property type="entry name" value="EAL domain-like"/>
    <property type="match status" value="1"/>
</dbReference>
<dbReference type="InterPro" id="IPR029787">
    <property type="entry name" value="Nucleotide_cyclase"/>
</dbReference>
<dbReference type="InterPro" id="IPR035919">
    <property type="entry name" value="EAL_sf"/>
</dbReference>
<dbReference type="InterPro" id="IPR035965">
    <property type="entry name" value="PAS-like_dom_sf"/>
</dbReference>
<feature type="domain" description="GGDEF" evidence="3">
    <location>
        <begin position="248"/>
        <end position="379"/>
    </location>
</feature>
<organism evidence="4 5">
    <name type="scientific">Burkholderia gladioli</name>
    <name type="common">Pseudomonas marginata</name>
    <name type="synonym">Phytomonas marginata</name>
    <dbReference type="NCBI Taxonomy" id="28095"/>
    <lineage>
        <taxon>Bacteria</taxon>
        <taxon>Pseudomonadati</taxon>
        <taxon>Pseudomonadota</taxon>
        <taxon>Betaproteobacteria</taxon>
        <taxon>Burkholderiales</taxon>
        <taxon>Burkholderiaceae</taxon>
        <taxon>Burkholderia</taxon>
    </lineage>
</organism>
<dbReference type="PROSITE" id="PS50887">
    <property type="entry name" value="GGDEF"/>
    <property type="match status" value="1"/>
</dbReference>
<dbReference type="Gene3D" id="3.30.70.270">
    <property type="match status" value="1"/>
</dbReference>
<dbReference type="Pfam" id="PF00990">
    <property type="entry name" value="GGDEF"/>
    <property type="match status" value="1"/>
</dbReference>
<dbReference type="PROSITE" id="PS50883">
    <property type="entry name" value="EAL"/>
    <property type="match status" value="1"/>
</dbReference>
<dbReference type="EMBL" id="CP104214">
    <property type="protein sequence ID" value="UWX68579.1"/>
    <property type="molecule type" value="Genomic_DNA"/>
</dbReference>
<dbReference type="CDD" id="cd01948">
    <property type="entry name" value="EAL"/>
    <property type="match status" value="1"/>
</dbReference>
<proteinExistence type="predicted"/>
<evidence type="ECO:0000259" key="2">
    <source>
        <dbReference type="PROSITE" id="PS50883"/>
    </source>
</evidence>
<dbReference type="Gene3D" id="3.30.450.20">
    <property type="entry name" value="PAS domain"/>
    <property type="match status" value="1"/>
</dbReference>
<name>A0AB38TMC0_BURGA</name>
<feature type="region of interest" description="Disordered" evidence="1">
    <location>
        <begin position="150"/>
        <end position="174"/>
    </location>
</feature>
<evidence type="ECO:0000313" key="5">
    <source>
        <dbReference type="Proteomes" id="UP001059745"/>
    </source>
</evidence>
<dbReference type="PANTHER" id="PTHR44757:SF2">
    <property type="entry name" value="BIOFILM ARCHITECTURE MAINTENANCE PROTEIN MBAA"/>
    <property type="match status" value="1"/>
</dbReference>
<dbReference type="InterPro" id="IPR043128">
    <property type="entry name" value="Rev_trsase/Diguanyl_cyclase"/>
</dbReference>
<dbReference type="Proteomes" id="UP001059745">
    <property type="component" value="Chromosome 1"/>
</dbReference>
<dbReference type="InterPro" id="IPR000160">
    <property type="entry name" value="GGDEF_dom"/>
</dbReference>
<sequence>MQRPETRLTEPLAAPDESADPVPRRSDATRIERAISQATQPVCLCSADGTLTWTNAAFERLTGRRAGVPGTVLRLQSMLVAPGDSWASPSIDALLRGGAIWLLQRPAGDGVPVRIVLSPLLAGESEGGAAAAPALGAPRRARRELMREAPRDDRAGADVAGTTRSRTPSRLAAGAAANAVPASVTAANRREPAGDAWVVFMSRANSDPPTGGELWYAANYDDTTRLPNRKLFAERLDLRIARARATDGRFSIVLLEIGGLSTIRNALGLPGVELAVRVTGERLRTKVPHLYGVASMGDGKFALLCDEAEPVVRRLVETIVAVAGEPIEFAGAALNVIANAGTAAYPEQGEDTDTLIRRANVALSAALEAGDGIAVPFSSALELRATRRFELEAALARGIDRQQFWLAYQPQVTLETGRIAQVEALLRWRHPRSGEVSPNEFIPIAEESGLIDRIGEWAIRTACREISRLHRDSEDAPRVCVNVSPQQFRRGNLLAIIEQALDDSGLAPHQLEIEITEGVLFGDTEAALDTVSSIRQLGVEIAVDDFGTGYSSLSYLTRFPVNRVKIDRAFVAPLPSDARSAELVAAIIAMAHALKMRVTAEGVETIEQANQLLALGCDEAQGFWYARPHSFGSLRTLIGM</sequence>
<dbReference type="CDD" id="cd01949">
    <property type="entry name" value="GGDEF"/>
    <property type="match status" value="1"/>
</dbReference>
<dbReference type="SMART" id="SM00267">
    <property type="entry name" value="GGDEF"/>
    <property type="match status" value="1"/>
</dbReference>
<dbReference type="SMART" id="SM00052">
    <property type="entry name" value="EAL"/>
    <property type="match status" value="1"/>
</dbReference>
<dbReference type="RefSeq" id="WP_186037587.1">
    <property type="nucleotide sequence ID" value="NZ_CADEVS010000010.1"/>
</dbReference>
<dbReference type="SUPFAM" id="SSF55785">
    <property type="entry name" value="PYP-like sensor domain (PAS domain)"/>
    <property type="match status" value="1"/>
</dbReference>
<evidence type="ECO:0000256" key="1">
    <source>
        <dbReference type="SAM" id="MobiDB-lite"/>
    </source>
</evidence>
<feature type="domain" description="EAL" evidence="2">
    <location>
        <begin position="388"/>
        <end position="640"/>
    </location>
</feature>
<reference evidence="4" key="1">
    <citation type="submission" date="2022-09" db="EMBL/GenBank/DDBJ databases">
        <title>Genomic of Burkholderia gladioli.</title>
        <authorList>
            <person name="Wu H."/>
        </authorList>
    </citation>
    <scope>NUCLEOTIDE SEQUENCE</scope>
    <source>
        <strain evidence="4">ZN-S4</strain>
    </source>
</reference>
<feature type="region of interest" description="Disordered" evidence="1">
    <location>
        <begin position="1"/>
        <end position="27"/>
    </location>
</feature>
<protein>
    <submittedName>
        <fullName evidence="4">EAL domain-containing protein</fullName>
    </submittedName>
</protein>